<organism evidence="2 3">
    <name type="scientific">Staphylococcus pettenkoferi</name>
    <dbReference type="NCBI Taxonomy" id="170573"/>
    <lineage>
        <taxon>Bacteria</taxon>
        <taxon>Bacillati</taxon>
        <taxon>Bacillota</taxon>
        <taxon>Bacilli</taxon>
        <taxon>Bacillales</taxon>
        <taxon>Staphylococcaceae</taxon>
        <taxon>Staphylococcus</taxon>
    </lineage>
</organism>
<evidence type="ECO:0000259" key="1">
    <source>
        <dbReference type="PROSITE" id="PS51186"/>
    </source>
</evidence>
<dbReference type="SUPFAM" id="SSF55729">
    <property type="entry name" value="Acyl-CoA N-acyltransferases (Nat)"/>
    <property type="match status" value="1"/>
</dbReference>
<comment type="caution">
    <text evidence="2">The sequence shown here is derived from an EMBL/GenBank/DDBJ whole genome shotgun (WGS) entry which is preliminary data.</text>
</comment>
<protein>
    <submittedName>
        <fullName evidence="2">N-acetyltransferase</fullName>
    </submittedName>
</protein>
<evidence type="ECO:0000313" key="3">
    <source>
        <dbReference type="Proteomes" id="UP000235748"/>
    </source>
</evidence>
<dbReference type="Proteomes" id="UP000235748">
    <property type="component" value="Unassembled WGS sequence"/>
</dbReference>
<dbReference type="GO" id="GO:0016747">
    <property type="term" value="F:acyltransferase activity, transferring groups other than amino-acyl groups"/>
    <property type="evidence" value="ECO:0007669"/>
    <property type="project" value="InterPro"/>
</dbReference>
<reference evidence="2 3" key="1">
    <citation type="submission" date="2017-09" db="EMBL/GenBank/DDBJ databases">
        <title>Bacterial strain isolated from the female urinary microbiota.</title>
        <authorList>
            <person name="Thomas-White K."/>
            <person name="Kumar N."/>
            <person name="Forster S."/>
            <person name="Putonti C."/>
            <person name="Lawley T."/>
            <person name="Wolfe A.J."/>
        </authorList>
    </citation>
    <scope>NUCLEOTIDE SEQUENCE [LARGE SCALE GENOMIC DNA]</scope>
    <source>
        <strain evidence="2 3">UMB0834</strain>
    </source>
</reference>
<dbReference type="Pfam" id="PF13302">
    <property type="entry name" value="Acetyltransf_3"/>
    <property type="match status" value="1"/>
</dbReference>
<dbReference type="InterPro" id="IPR000182">
    <property type="entry name" value="GNAT_dom"/>
</dbReference>
<gene>
    <name evidence="2" type="ORF">CJ235_02820</name>
</gene>
<dbReference type="Gene3D" id="3.40.630.30">
    <property type="match status" value="1"/>
</dbReference>
<accession>A0A1Z3U311</accession>
<keyword evidence="2" id="KW-0808">Transferase</keyword>
<feature type="domain" description="N-acetyltransferase" evidence="1">
    <location>
        <begin position="10"/>
        <end position="180"/>
    </location>
</feature>
<proteinExistence type="predicted"/>
<evidence type="ECO:0000313" key="2">
    <source>
        <dbReference type="EMBL" id="PMC20625.1"/>
    </source>
</evidence>
<dbReference type="InterPro" id="IPR016181">
    <property type="entry name" value="Acyl_CoA_acyltransferase"/>
</dbReference>
<dbReference type="AlphaFoldDB" id="A0A1Z3U311"/>
<dbReference type="PANTHER" id="PTHR43792:SF1">
    <property type="entry name" value="N-ACETYLTRANSFERASE DOMAIN-CONTAINING PROTEIN"/>
    <property type="match status" value="1"/>
</dbReference>
<dbReference type="PANTHER" id="PTHR43792">
    <property type="entry name" value="GNAT FAMILY, PUTATIVE (AFU_ORTHOLOGUE AFUA_3G00765)-RELATED-RELATED"/>
    <property type="match status" value="1"/>
</dbReference>
<dbReference type="GeneID" id="42044236"/>
<dbReference type="KEGG" id="spet:CEP67_10355"/>
<dbReference type="STRING" id="170573.GCA_001076995_00452"/>
<dbReference type="EMBL" id="PNGG01000001">
    <property type="protein sequence ID" value="PMC20625.1"/>
    <property type="molecule type" value="Genomic_DNA"/>
</dbReference>
<dbReference type="PROSITE" id="PS51186">
    <property type="entry name" value="GNAT"/>
    <property type="match status" value="1"/>
</dbReference>
<dbReference type="InterPro" id="IPR051531">
    <property type="entry name" value="N-acetyltransferase"/>
</dbReference>
<sequence>MTIYIETDRLILRDWNEKDLLPFQRMNANTQVRRYFPDLLSYRKSEVDMRLMNDIIHKHQLGLFAVELKETNEWLGFIGLNYLPKESKYRFKELPFYEIGWRLIPEVWGNGLATEGAEAVLAYAQDQGITEVYALTAEGNASSRKVMEKIGMSHYDDFEYPNLGKYHPLKRHVRYYKDLTSS</sequence>
<dbReference type="RefSeq" id="WP_002472516.1">
    <property type="nucleotide sequence ID" value="NZ_CP022096.2"/>
</dbReference>
<name>A0A1Z3U311_9STAP</name>